<accession>A0A3N4IZ70</accession>
<feature type="compositionally biased region" description="Pro residues" evidence="1">
    <location>
        <begin position="15"/>
        <end position="24"/>
    </location>
</feature>
<dbReference type="EMBL" id="ML120496">
    <property type="protein sequence ID" value="RPA91462.1"/>
    <property type="molecule type" value="Genomic_DNA"/>
</dbReference>
<gene>
    <name evidence="2" type="ORF">L873DRAFT_1794861</name>
</gene>
<dbReference type="AlphaFoldDB" id="A0A3N4IZ70"/>
<evidence type="ECO:0000256" key="1">
    <source>
        <dbReference type="SAM" id="MobiDB-lite"/>
    </source>
</evidence>
<dbReference type="OrthoDB" id="76567at2759"/>
<keyword evidence="3" id="KW-1185">Reference proteome</keyword>
<protein>
    <submittedName>
        <fullName evidence="2">Uncharacterized protein</fullName>
    </submittedName>
</protein>
<reference evidence="2 3" key="1">
    <citation type="journal article" date="2018" name="Nat. Ecol. Evol.">
        <title>Pezizomycetes genomes reveal the molecular basis of ectomycorrhizal truffle lifestyle.</title>
        <authorList>
            <person name="Murat C."/>
            <person name="Payen T."/>
            <person name="Noel B."/>
            <person name="Kuo A."/>
            <person name="Morin E."/>
            <person name="Chen J."/>
            <person name="Kohler A."/>
            <person name="Krizsan K."/>
            <person name="Balestrini R."/>
            <person name="Da Silva C."/>
            <person name="Montanini B."/>
            <person name="Hainaut M."/>
            <person name="Levati E."/>
            <person name="Barry K.W."/>
            <person name="Belfiori B."/>
            <person name="Cichocki N."/>
            <person name="Clum A."/>
            <person name="Dockter R.B."/>
            <person name="Fauchery L."/>
            <person name="Guy J."/>
            <person name="Iotti M."/>
            <person name="Le Tacon F."/>
            <person name="Lindquist E.A."/>
            <person name="Lipzen A."/>
            <person name="Malagnac F."/>
            <person name="Mello A."/>
            <person name="Molinier V."/>
            <person name="Miyauchi S."/>
            <person name="Poulain J."/>
            <person name="Riccioni C."/>
            <person name="Rubini A."/>
            <person name="Sitrit Y."/>
            <person name="Splivallo R."/>
            <person name="Traeger S."/>
            <person name="Wang M."/>
            <person name="Zifcakova L."/>
            <person name="Wipf D."/>
            <person name="Zambonelli A."/>
            <person name="Paolocci F."/>
            <person name="Nowrousian M."/>
            <person name="Ottonello S."/>
            <person name="Baldrian P."/>
            <person name="Spatafora J.W."/>
            <person name="Henrissat B."/>
            <person name="Nagy L.G."/>
            <person name="Aury J.M."/>
            <person name="Wincker P."/>
            <person name="Grigoriev I.V."/>
            <person name="Bonfante P."/>
            <person name="Martin F.M."/>
        </authorList>
    </citation>
    <scope>NUCLEOTIDE SEQUENCE [LARGE SCALE GENOMIC DNA]</scope>
    <source>
        <strain evidence="2 3">120613-1</strain>
    </source>
</reference>
<feature type="region of interest" description="Disordered" evidence="1">
    <location>
        <begin position="1"/>
        <end position="25"/>
    </location>
</feature>
<organism evidence="2 3">
    <name type="scientific">Choiromyces venosus 120613-1</name>
    <dbReference type="NCBI Taxonomy" id="1336337"/>
    <lineage>
        <taxon>Eukaryota</taxon>
        <taxon>Fungi</taxon>
        <taxon>Dikarya</taxon>
        <taxon>Ascomycota</taxon>
        <taxon>Pezizomycotina</taxon>
        <taxon>Pezizomycetes</taxon>
        <taxon>Pezizales</taxon>
        <taxon>Tuberaceae</taxon>
        <taxon>Choiromyces</taxon>
    </lineage>
</organism>
<evidence type="ECO:0000313" key="2">
    <source>
        <dbReference type="EMBL" id="RPA91462.1"/>
    </source>
</evidence>
<dbReference type="STRING" id="1336337.A0A3N4IZ70"/>
<sequence length="184" mass="20310">MAALSAEQMDVSPTPCAPETPLPSGPRDMHYFLSHGLEGVGYQKYRDTRSFTSAIESQADELFSGNLNSGQYAVFSLVTQTKLATIDRIRNSRLKGLRFLYLQDEETLIVKITPGPVHEVASQEFAYLIKKKAARMGLESALGLMGATTYQGIGSQKQADCALKPWLPRPRKTDWPTLVIECGL</sequence>
<proteinExistence type="predicted"/>
<evidence type="ECO:0000313" key="3">
    <source>
        <dbReference type="Proteomes" id="UP000276215"/>
    </source>
</evidence>
<dbReference type="Proteomes" id="UP000276215">
    <property type="component" value="Unassembled WGS sequence"/>
</dbReference>
<name>A0A3N4IZ70_9PEZI</name>